<dbReference type="Gene3D" id="3.40.50.1100">
    <property type="match status" value="2"/>
</dbReference>
<dbReference type="PANTHER" id="PTHR43780">
    <property type="entry name" value="1-AMINOCYCLOPROPANE-1-CARBOXYLATE DEAMINASE-RELATED"/>
    <property type="match status" value="1"/>
</dbReference>
<comment type="caution">
    <text evidence="6">The sequence shown here is derived from an EMBL/GenBank/DDBJ whole genome shotgun (WGS) entry which is preliminary data.</text>
</comment>
<dbReference type="STRING" id="454.Lisr_1142"/>
<dbReference type="SUPFAM" id="SSF53686">
    <property type="entry name" value="Tryptophan synthase beta subunit-like PLP-dependent enzymes"/>
    <property type="match status" value="1"/>
</dbReference>
<dbReference type="PIRSF" id="PIRSF006278">
    <property type="entry name" value="ACCD_DCysDesulf"/>
    <property type="match status" value="1"/>
</dbReference>
<dbReference type="OrthoDB" id="9801249at2"/>
<dbReference type="PATRIC" id="fig|454.4.peg.1229"/>
<evidence type="ECO:0000256" key="5">
    <source>
        <dbReference type="PIRSR" id="PIRSR006278-2"/>
    </source>
</evidence>
<keyword evidence="7" id="KW-1185">Reference proteome</keyword>
<dbReference type="PANTHER" id="PTHR43780:SF2">
    <property type="entry name" value="1-AMINOCYCLOPROPANE-1-CARBOXYLATE DEAMINASE-RELATED"/>
    <property type="match status" value="1"/>
</dbReference>
<feature type="active site" description="Nucleophile" evidence="4">
    <location>
        <position position="65"/>
    </location>
</feature>
<dbReference type="EMBL" id="LNYH01000052">
    <property type="protein sequence ID" value="KTD26931.1"/>
    <property type="molecule type" value="Genomic_DNA"/>
</dbReference>
<accession>A0A0W0W431</accession>
<evidence type="ECO:0000256" key="3">
    <source>
        <dbReference type="ARBA" id="ARBA00022898"/>
    </source>
</evidence>
<evidence type="ECO:0000313" key="6">
    <source>
        <dbReference type="EMBL" id="KTD26931.1"/>
    </source>
</evidence>
<feature type="modified residue" description="N6-(pyridoxal phosphate)lysine" evidence="5">
    <location>
        <position position="38"/>
    </location>
</feature>
<proteinExistence type="inferred from homology"/>
<dbReference type="Proteomes" id="UP000054761">
    <property type="component" value="Unassembled WGS sequence"/>
</dbReference>
<dbReference type="RefSeq" id="WP_058501495.1">
    <property type="nucleotide sequence ID" value="NZ_CAAAJA010000001.1"/>
</dbReference>
<comment type="similarity">
    <text evidence="2">Belongs to the ACC deaminase/D-cysteine desulfhydrase family.</text>
</comment>
<keyword evidence="3 5" id="KW-0663">Pyridoxal phosphate</keyword>
<reference evidence="6 7" key="1">
    <citation type="submission" date="2015-11" db="EMBL/GenBank/DDBJ databases">
        <title>Genomic analysis of 38 Legionella species identifies large and diverse effector repertoires.</title>
        <authorList>
            <person name="Burstein D."/>
            <person name="Amaro F."/>
            <person name="Zusman T."/>
            <person name="Lifshitz Z."/>
            <person name="Cohen O."/>
            <person name="Gilbert J.A."/>
            <person name="Pupko T."/>
            <person name="Shuman H.A."/>
            <person name="Segal G."/>
        </authorList>
    </citation>
    <scope>NUCLEOTIDE SEQUENCE [LARGE SCALE GENOMIC DNA]</scope>
    <source>
        <strain evidence="6 7">Bercovier 4</strain>
    </source>
</reference>
<comment type="cofactor">
    <cofactor evidence="1">
        <name>pyridoxal 5'-phosphate</name>
        <dbReference type="ChEBI" id="CHEBI:597326"/>
    </cofactor>
</comment>
<evidence type="ECO:0000256" key="4">
    <source>
        <dbReference type="PIRSR" id="PIRSR006278-1"/>
    </source>
</evidence>
<sequence length="308" mass="35019">MNPSFWNLNTRVQALNGFPENCYVKRDDELSCTISGTKLRKYASLIPALIRQQVKRLLVIAGPQSNNLLAAVQLARENKMQITAFLIKPWKPIYQGNYIFSRLFIEDEDIVWIERKNWPAVETLVSEYAKNLKENYFILKEGASVAEAMPGAMTLGDDIVRNEKELNIGFQHIFIDAGTGFSAIGLIKSLTEKKHSAYIHVLLLADNEALFYEKLSKWMEVKPKSVKCFYPQTAKAFGSVNQQIKNEIRKIAKEEGILLDPVYSAKLFYEARHKIINEHLQGNKLLIHSGGLLSLCGFDICKMFQIGD</sequence>
<protein>
    <submittedName>
        <fullName evidence="6">1-aminocyclopropane-1-carboxylate deaminase</fullName>
    </submittedName>
</protein>
<evidence type="ECO:0000256" key="1">
    <source>
        <dbReference type="ARBA" id="ARBA00001933"/>
    </source>
</evidence>
<dbReference type="InterPro" id="IPR036052">
    <property type="entry name" value="TrpB-like_PALP_sf"/>
</dbReference>
<gene>
    <name evidence="6" type="ORF">Lisr_1142</name>
</gene>
<dbReference type="InterPro" id="IPR027278">
    <property type="entry name" value="ACCD_DCysDesulf"/>
</dbReference>
<organism evidence="6 7">
    <name type="scientific">Legionella israelensis</name>
    <dbReference type="NCBI Taxonomy" id="454"/>
    <lineage>
        <taxon>Bacteria</taxon>
        <taxon>Pseudomonadati</taxon>
        <taxon>Pseudomonadota</taxon>
        <taxon>Gammaproteobacteria</taxon>
        <taxon>Legionellales</taxon>
        <taxon>Legionellaceae</taxon>
        <taxon>Legionella</taxon>
    </lineage>
</organism>
<evidence type="ECO:0000313" key="7">
    <source>
        <dbReference type="Proteomes" id="UP000054761"/>
    </source>
</evidence>
<evidence type="ECO:0000256" key="2">
    <source>
        <dbReference type="ARBA" id="ARBA00008639"/>
    </source>
</evidence>
<name>A0A0W0W431_9GAMM</name>
<dbReference type="GO" id="GO:0019148">
    <property type="term" value="F:D-cysteine desulfhydrase activity"/>
    <property type="evidence" value="ECO:0007669"/>
    <property type="project" value="TreeGrafter"/>
</dbReference>
<dbReference type="AlphaFoldDB" id="A0A0W0W431"/>